<feature type="transmembrane region" description="Helical" evidence="5">
    <location>
        <begin position="113"/>
        <end position="133"/>
    </location>
</feature>
<comment type="subcellular location">
    <subcellularLocation>
        <location evidence="1">Membrane</location>
        <topology evidence="1">Multi-pass membrane protein</topology>
    </subcellularLocation>
</comment>
<dbReference type="PANTHER" id="PTHR37451">
    <property type="entry name" value="MARVEL DOMAIN"/>
    <property type="match status" value="1"/>
</dbReference>
<evidence type="ECO:0000256" key="1">
    <source>
        <dbReference type="ARBA" id="ARBA00004141"/>
    </source>
</evidence>
<feature type="transmembrane region" description="Helical" evidence="5">
    <location>
        <begin position="73"/>
        <end position="93"/>
    </location>
</feature>
<dbReference type="AlphaFoldDB" id="A0A9W9ISL8"/>
<keyword evidence="2 5" id="KW-0812">Transmembrane</keyword>
<keyword evidence="8" id="KW-1185">Reference proteome</keyword>
<dbReference type="GO" id="GO:0016020">
    <property type="term" value="C:membrane"/>
    <property type="evidence" value="ECO:0007669"/>
    <property type="project" value="UniProtKB-SubCell"/>
</dbReference>
<feature type="transmembrane region" description="Helical" evidence="5">
    <location>
        <begin position="43"/>
        <end position="66"/>
    </location>
</feature>
<name>A0A9W9ISL8_9EURO</name>
<protein>
    <recommendedName>
        <fullName evidence="6">MARVEL domain-containing protein</fullName>
    </recommendedName>
</protein>
<feature type="transmembrane region" description="Helical" evidence="5">
    <location>
        <begin position="12"/>
        <end position="37"/>
    </location>
</feature>
<accession>A0A9W9ISL8</accession>
<organism evidence="7 8">
    <name type="scientific">Penicillium capsulatum</name>
    <dbReference type="NCBI Taxonomy" id="69766"/>
    <lineage>
        <taxon>Eukaryota</taxon>
        <taxon>Fungi</taxon>
        <taxon>Dikarya</taxon>
        <taxon>Ascomycota</taxon>
        <taxon>Pezizomycotina</taxon>
        <taxon>Eurotiomycetes</taxon>
        <taxon>Eurotiomycetidae</taxon>
        <taxon>Eurotiales</taxon>
        <taxon>Aspergillaceae</taxon>
        <taxon>Penicillium</taxon>
    </lineage>
</organism>
<evidence type="ECO:0000256" key="5">
    <source>
        <dbReference type="SAM" id="Phobius"/>
    </source>
</evidence>
<reference evidence="7" key="1">
    <citation type="submission" date="2022-11" db="EMBL/GenBank/DDBJ databases">
        <authorList>
            <person name="Petersen C."/>
        </authorList>
    </citation>
    <scope>NUCLEOTIDE SEQUENCE</scope>
    <source>
        <strain evidence="7">IBT 21917</strain>
    </source>
</reference>
<feature type="domain" description="MARVEL" evidence="6">
    <location>
        <begin position="8"/>
        <end position="131"/>
    </location>
</feature>
<dbReference type="Proteomes" id="UP001146351">
    <property type="component" value="Unassembled WGS sequence"/>
</dbReference>
<dbReference type="Pfam" id="PF01284">
    <property type="entry name" value="MARVEL"/>
    <property type="match status" value="1"/>
</dbReference>
<evidence type="ECO:0000256" key="2">
    <source>
        <dbReference type="ARBA" id="ARBA00022692"/>
    </source>
</evidence>
<dbReference type="OrthoDB" id="2117453at2759"/>
<evidence type="ECO:0000259" key="6">
    <source>
        <dbReference type="Pfam" id="PF01284"/>
    </source>
</evidence>
<dbReference type="EMBL" id="JAPQKO010000001">
    <property type="protein sequence ID" value="KAJ5183192.1"/>
    <property type="molecule type" value="Genomic_DNA"/>
</dbReference>
<reference evidence="7" key="2">
    <citation type="journal article" date="2023" name="IMA Fungus">
        <title>Comparative genomic study of the Penicillium genus elucidates a diverse pangenome and 15 lateral gene transfer events.</title>
        <authorList>
            <person name="Petersen C."/>
            <person name="Sorensen T."/>
            <person name="Nielsen M.R."/>
            <person name="Sondergaard T.E."/>
            <person name="Sorensen J.L."/>
            <person name="Fitzpatrick D.A."/>
            <person name="Frisvad J.C."/>
            <person name="Nielsen K.L."/>
        </authorList>
    </citation>
    <scope>NUCLEOTIDE SEQUENCE</scope>
    <source>
        <strain evidence="7">IBT 21917</strain>
    </source>
</reference>
<proteinExistence type="predicted"/>
<evidence type="ECO:0000256" key="4">
    <source>
        <dbReference type="ARBA" id="ARBA00023136"/>
    </source>
</evidence>
<sequence>MAIPWIFPVRAVQVLFGIIVLGLTAYVVSVFHAWWAYSNTVNFLLFLACWTTFIATPYLTAAPIWAPRFAHPLVIPVVEVITMIFWFAGFIAMGAKLPRPEVCVWSACHALQAATVFGAFEWVLFAGTTYFAVVDLMHHRNTGESTQKTQHNAHLGV</sequence>
<keyword evidence="4 5" id="KW-0472">Membrane</keyword>
<comment type="caution">
    <text evidence="7">The sequence shown here is derived from an EMBL/GenBank/DDBJ whole genome shotgun (WGS) entry which is preliminary data.</text>
</comment>
<evidence type="ECO:0000313" key="8">
    <source>
        <dbReference type="Proteomes" id="UP001146351"/>
    </source>
</evidence>
<dbReference type="PANTHER" id="PTHR37451:SF1">
    <property type="entry name" value="MARVEL DOMAIN-CONTAINING PROTEIN"/>
    <property type="match status" value="1"/>
</dbReference>
<evidence type="ECO:0000313" key="7">
    <source>
        <dbReference type="EMBL" id="KAJ5183192.1"/>
    </source>
</evidence>
<evidence type="ECO:0000256" key="3">
    <source>
        <dbReference type="ARBA" id="ARBA00022989"/>
    </source>
</evidence>
<keyword evidence="3 5" id="KW-1133">Transmembrane helix</keyword>
<gene>
    <name evidence="7" type="ORF">N7492_000808</name>
</gene>
<dbReference type="InterPro" id="IPR008253">
    <property type="entry name" value="Marvel"/>
</dbReference>